<dbReference type="PANTHER" id="PTHR30417">
    <property type="entry name" value="N-ACETYLMURAMOYL-L-ALANINE AMIDASE AMID"/>
    <property type="match status" value="1"/>
</dbReference>
<dbReference type="SUPFAM" id="SSF55846">
    <property type="entry name" value="N-acetylmuramoyl-L-alanine amidase-like"/>
    <property type="match status" value="1"/>
</dbReference>
<feature type="domain" description="N-acetylmuramoyl-L-alanine amidase" evidence="6">
    <location>
        <begin position="79"/>
        <end position="222"/>
    </location>
</feature>
<protein>
    <recommendedName>
        <fullName evidence="2">N-acetylmuramoyl-L-alanine amidase</fullName>
        <ecNumber evidence="2">3.5.1.28</ecNumber>
    </recommendedName>
</protein>
<name>A0ABR7NQ76_9FIRM</name>
<evidence type="ECO:0000256" key="1">
    <source>
        <dbReference type="ARBA" id="ARBA00001561"/>
    </source>
</evidence>
<keyword evidence="5" id="KW-0812">Transmembrane</keyword>
<dbReference type="EMBL" id="JACRTJ010000007">
    <property type="protein sequence ID" value="MBC8598229.1"/>
    <property type="molecule type" value="Genomic_DNA"/>
</dbReference>
<dbReference type="InterPro" id="IPR051206">
    <property type="entry name" value="NAMLAA_amidase_2"/>
</dbReference>
<keyword evidence="4" id="KW-0961">Cell wall biogenesis/degradation</keyword>
<evidence type="ECO:0000256" key="2">
    <source>
        <dbReference type="ARBA" id="ARBA00011901"/>
    </source>
</evidence>
<dbReference type="EC" id="3.5.1.28" evidence="2"/>
<evidence type="ECO:0000313" key="8">
    <source>
        <dbReference type="Proteomes" id="UP000647491"/>
    </source>
</evidence>
<keyword evidence="5" id="KW-1133">Transmembrane helix</keyword>
<reference evidence="7 8" key="1">
    <citation type="submission" date="2020-08" db="EMBL/GenBank/DDBJ databases">
        <title>Genome public.</title>
        <authorList>
            <person name="Liu C."/>
            <person name="Sun Q."/>
        </authorList>
    </citation>
    <scope>NUCLEOTIDE SEQUENCE [LARGE SCALE GENOMIC DNA]</scope>
    <source>
        <strain evidence="7 8">BX10</strain>
    </source>
</reference>
<gene>
    <name evidence="7" type="ORF">H8708_03140</name>
</gene>
<dbReference type="RefSeq" id="WP_262426931.1">
    <property type="nucleotide sequence ID" value="NZ_JACRTJ010000007.1"/>
</dbReference>
<dbReference type="PANTHER" id="PTHR30417:SF1">
    <property type="entry name" value="N-ACETYLMURAMOYL-L-ALANINE AMIDASE AMID"/>
    <property type="match status" value="1"/>
</dbReference>
<dbReference type="Pfam" id="PF01510">
    <property type="entry name" value="Amidase_2"/>
    <property type="match status" value="1"/>
</dbReference>
<comment type="caution">
    <text evidence="7">The sequence shown here is derived from an EMBL/GenBank/DDBJ whole genome shotgun (WGS) entry which is preliminary data.</text>
</comment>
<keyword evidence="3" id="KW-0378">Hydrolase</keyword>
<keyword evidence="8" id="KW-1185">Reference proteome</keyword>
<evidence type="ECO:0000313" key="7">
    <source>
        <dbReference type="EMBL" id="MBC8598229.1"/>
    </source>
</evidence>
<evidence type="ECO:0000256" key="4">
    <source>
        <dbReference type="ARBA" id="ARBA00023316"/>
    </source>
</evidence>
<keyword evidence="5" id="KW-0472">Membrane</keyword>
<organism evidence="7 8">
    <name type="scientific">Enterocloster hominis</name>
    <name type="common">ex Liu et al. 2021</name>
    <dbReference type="NCBI Taxonomy" id="2763663"/>
    <lineage>
        <taxon>Bacteria</taxon>
        <taxon>Bacillati</taxon>
        <taxon>Bacillota</taxon>
        <taxon>Clostridia</taxon>
        <taxon>Lachnospirales</taxon>
        <taxon>Lachnospiraceae</taxon>
        <taxon>Enterocloster</taxon>
    </lineage>
</organism>
<sequence length="233" mass="27006">MEREDEERRLRREMRRIKRKKEERIRQLILAGLFTAASVIILAAVVVLFKNLFQKKQVDPGEVQVPEYVKVDLLTPNPYSRPQKPLEEVRGIVVHYVANPCSTARENRSYFEQLKDQTGENATSASSHFVIGLEGEVVQCVPLTEVAYASNHRNSDTISIECCHPDETGKFYDSTYESLVELCAYFCTEFKLKPEDVIRHYDVTGKICPKYFVDHEDAWDQFHKDVEQAMKKK</sequence>
<proteinExistence type="predicted"/>
<comment type="catalytic activity">
    <reaction evidence="1">
        <text>Hydrolyzes the link between N-acetylmuramoyl residues and L-amino acid residues in certain cell-wall glycopeptides.</text>
        <dbReference type="EC" id="3.5.1.28"/>
    </reaction>
</comment>
<accession>A0ABR7NQ76</accession>
<dbReference type="SMART" id="SM00644">
    <property type="entry name" value="Ami_2"/>
    <property type="match status" value="1"/>
</dbReference>
<dbReference type="InterPro" id="IPR002502">
    <property type="entry name" value="Amidase_domain"/>
</dbReference>
<evidence type="ECO:0000259" key="6">
    <source>
        <dbReference type="SMART" id="SM00644"/>
    </source>
</evidence>
<dbReference type="CDD" id="cd06583">
    <property type="entry name" value="PGRP"/>
    <property type="match status" value="1"/>
</dbReference>
<feature type="transmembrane region" description="Helical" evidence="5">
    <location>
        <begin position="28"/>
        <end position="49"/>
    </location>
</feature>
<dbReference type="InterPro" id="IPR036505">
    <property type="entry name" value="Amidase/PGRP_sf"/>
</dbReference>
<dbReference type="Gene3D" id="3.40.80.10">
    <property type="entry name" value="Peptidoglycan recognition protein-like"/>
    <property type="match status" value="1"/>
</dbReference>
<evidence type="ECO:0000256" key="5">
    <source>
        <dbReference type="SAM" id="Phobius"/>
    </source>
</evidence>
<evidence type="ECO:0000256" key="3">
    <source>
        <dbReference type="ARBA" id="ARBA00022801"/>
    </source>
</evidence>
<dbReference type="Proteomes" id="UP000647491">
    <property type="component" value="Unassembled WGS sequence"/>
</dbReference>